<dbReference type="Pfam" id="PF02784">
    <property type="entry name" value="Orn_Arg_deC_N"/>
    <property type="match status" value="1"/>
</dbReference>
<dbReference type="AlphaFoldDB" id="A0A7L3MMU6"/>
<dbReference type="InterPro" id="IPR022643">
    <property type="entry name" value="De-COase2_C"/>
</dbReference>
<proteinExistence type="inferred from homology"/>
<reference evidence="4 5" key="1">
    <citation type="submission" date="2019-09" db="EMBL/GenBank/DDBJ databases">
        <title>Bird 10,000 Genomes (B10K) Project - Family phase.</title>
        <authorList>
            <person name="Zhang G."/>
        </authorList>
    </citation>
    <scope>NUCLEOTIDE SEQUENCE [LARGE SCALE GENOMIC DNA]</scope>
    <source>
        <strain evidence="4">B10K-DU-029-69</strain>
        <tissue evidence="4">Muscle</tissue>
    </source>
</reference>
<dbReference type="InterPro" id="IPR000183">
    <property type="entry name" value="Orn/DAP/Arg_de-COase"/>
</dbReference>
<dbReference type="SUPFAM" id="SSF51419">
    <property type="entry name" value="PLP-binding barrel"/>
    <property type="match status" value="1"/>
</dbReference>
<evidence type="ECO:0000256" key="1">
    <source>
        <dbReference type="RuleBase" id="RU003737"/>
    </source>
</evidence>
<dbReference type="InterPro" id="IPR009006">
    <property type="entry name" value="Ala_racemase/Decarboxylase_C"/>
</dbReference>
<feature type="domain" description="Orn/DAP/Arg decarboxylase 2 C-terminal" evidence="2">
    <location>
        <begin position="194"/>
        <end position="232"/>
    </location>
</feature>
<accession>A0A7L3MMU6</accession>
<evidence type="ECO:0000259" key="3">
    <source>
        <dbReference type="Pfam" id="PF02784"/>
    </source>
</evidence>
<feature type="non-terminal residue" evidence="4">
    <location>
        <position position="262"/>
    </location>
</feature>
<sequence>RMLLGITADCIPSAHPSMTFGSTLKSCRHLLQTAKEQAVEVVGISFHLGSRGLEPQALAQAVATAQLVFDMGTELGHHMHLLDIGGGFPGTEDARTPLEEIAAGINSALDLYFPEGSGVDIVARPGRYYVTSAFTLAVSITALEEIPMEQPGSDGRCDSRTCPLCPQAPLSPLPSPLQRKSVAARRAWPCPEQPWHSSSLRGPWGHAEDRIADGLELPQLHVGDWLVFGNMGAYTIPTIPTSSLLTAGPQPQVTFAMSRMAW</sequence>
<dbReference type="PRINTS" id="PR01179">
    <property type="entry name" value="ODADCRBXLASE"/>
</dbReference>
<dbReference type="InterPro" id="IPR002433">
    <property type="entry name" value="Orn_de-COase"/>
</dbReference>
<dbReference type="OrthoDB" id="5034579at2759"/>
<dbReference type="Proteomes" id="UP000558460">
    <property type="component" value="Unassembled WGS sequence"/>
</dbReference>
<dbReference type="InterPro" id="IPR029066">
    <property type="entry name" value="PLP-binding_barrel"/>
</dbReference>
<dbReference type="SUPFAM" id="SSF50621">
    <property type="entry name" value="Alanine racemase C-terminal domain-like"/>
    <property type="match status" value="1"/>
</dbReference>
<name>A0A7L3MMU6_9PASS</name>
<comment type="similarity">
    <text evidence="1">Belongs to the Orn/Lys/Arg decarboxylase class-II family.</text>
</comment>
<gene>
    <name evidence="4" type="primary">Azin2</name>
    <name evidence="4" type="ORF">HORVUL_R08589</name>
</gene>
<dbReference type="Pfam" id="PF00278">
    <property type="entry name" value="Orn_DAP_Arg_deC"/>
    <property type="match status" value="1"/>
</dbReference>
<dbReference type="GO" id="GO:0005737">
    <property type="term" value="C:cytoplasm"/>
    <property type="evidence" value="ECO:0007669"/>
    <property type="project" value="TreeGrafter"/>
</dbReference>
<dbReference type="EMBL" id="VZUA01384613">
    <property type="protein sequence ID" value="NXU67895.1"/>
    <property type="molecule type" value="Genomic_DNA"/>
</dbReference>
<keyword evidence="5" id="KW-1185">Reference proteome</keyword>
<comment type="caution">
    <text evidence="4">The sequence shown here is derived from an EMBL/GenBank/DDBJ whole genome shotgun (WGS) entry which is preliminary data.</text>
</comment>
<evidence type="ECO:0000313" key="5">
    <source>
        <dbReference type="Proteomes" id="UP000558460"/>
    </source>
</evidence>
<evidence type="ECO:0000313" key="4">
    <source>
        <dbReference type="EMBL" id="NXU67895.1"/>
    </source>
</evidence>
<dbReference type="Gene3D" id="3.20.20.10">
    <property type="entry name" value="Alanine racemase"/>
    <property type="match status" value="1"/>
</dbReference>
<feature type="non-terminal residue" evidence="4">
    <location>
        <position position="1"/>
    </location>
</feature>
<feature type="domain" description="Orn/DAP/Arg decarboxylase 2 N-terminal" evidence="3">
    <location>
        <begin position="10"/>
        <end position="130"/>
    </location>
</feature>
<dbReference type="GO" id="GO:0003824">
    <property type="term" value="F:catalytic activity"/>
    <property type="evidence" value="ECO:0007669"/>
    <property type="project" value="InterPro"/>
</dbReference>
<evidence type="ECO:0000259" key="2">
    <source>
        <dbReference type="Pfam" id="PF00278"/>
    </source>
</evidence>
<organism evidence="4 5">
    <name type="scientific">Horornis vulcanius</name>
    <dbReference type="NCBI Taxonomy" id="2585811"/>
    <lineage>
        <taxon>Eukaryota</taxon>
        <taxon>Metazoa</taxon>
        <taxon>Chordata</taxon>
        <taxon>Craniata</taxon>
        <taxon>Vertebrata</taxon>
        <taxon>Euteleostomi</taxon>
        <taxon>Archelosauria</taxon>
        <taxon>Archosauria</taxon>
        <taxon>Dinosauria</taxon>
        <taxon>Saurischia</taxon>
        <taxon>Theropoda</taxon>
        <taxon>Coelurosauria</taxon>
        <taxon>Aves</taxon>
        <taxon>Neognathae</taxon>
        <taxon>Neoaves</taxon>
        <taxon>Telluraves</taxon>
        <taxon>Australaves</taxon>
        <taxon>Passeriformes</taxon>
        <taxon>Sylvioidea</taxon>
        <taxon>Scotocercidae</taxon>
        <taxon>Horornis</taxon>
    </lineage>
</organism>
<dbReference type="GO" id="GO:0033387">
    <property type="term" value="P:putrescine biosynthetic process from arginine, via ornithine"/>
    <property type="evidence" value="ECO:0007669"/>
    <property type="project" value="TreeGrafter"/>
</dbReference>
<dbReference type="PANTHER" id="PTHR11482:SF4">
    <property type="entry name" value="ANTIZYME INHIBITOR 2"/>
    <property type="match status" value="1"/>
</dbReference>
<dbReference type="PANTHER" id="PTHR11482">
    <property type="entry name" value="ARGININE/DIAMINOPIMELATE/ORNITHINE DECARBOXYLASE"/>
    <property type="match status" value="1"/>
</dbReference>
<dbReference type="Gene3D" id="2.40.37.10">
    <property type="entry name" value="Lyase, Ornithine Decarboxylase, Chain A, domain 1"/>
    <property type="match status" value="1"/>
</dbReference>
<dbReference type="InterPro" id="IPR022644">
    <property type="entry name" value="De-COase2_N"/>
</dbReference>
<protein>
    <submittedName>
        <fullName evidence="4">AZIN2 inhibitor</fullName>
    </submittedName>
</protein>